<sequence>MARENEFHMPTFAEQQALMRRAEVLRARAIADMFRAVRSAITRYFAAQSAVAH</sequence>
<gene>
    <name evidence="1" type="ORF">DEA8626_01596</name>
</gene>
<evidence type="ECO:0000313" key="2">
    <source>
        <dbReference type="Proteomes" id="UP000244924"/>
    </source>
</evidence>
<name>A0A2R8B689_9RHOB</name>
<dbReference type="EMBL" id="OMOQ01000001">
    <property type="protein sequence ID" value="SPH18066.1"/>
    <property type="molecule type" value="Genomic_DNA"/>
</dbReference>
<organism evidence="1 2">
    <name type="scientific">Albidovulum aquaemixtae</name>
    <dbReference type="NCBI Taxonomy" id="1542388"/>
    <lineage>
        <taxon>Bacteria</taxon>
        <taxon>Pseudomonadati</taxon>
        <taxon>Pseudomonadota</taxon>
        <taxon>Alphaproteobacteria</taxon>
        <taxon>Rhodobacterales</taxon>
        <taxon>Paracoccaceae</taxon>
        <taxon>Albidovulum</taxon>
    </lineage>
</organism>
<dbReference type="AlphaFoldDB" id="A0A2R8B689"/>
<keyword evidence="2" id="KW-1185">Reference proteome</keyword>
<protein>
    <submittedName>
        <fullName evidence="1">Uncharacterized protein</fullName>
    </submittedName>
</protein>
<reference evidence="1 2" key="1">
    <citation type="submission" date="2018-03" db="EMBL/GenBank/DDBJ databases">
        <authorList>
            <person name="Keele B.F."/>
        </authorList>
    </citation>
    <scope>NUCLEOTIDE SEQUENCE [LARGE SCALE GENOMIC DNA]</scope>
    <source>
        <strain evidence="1 2">CECT 8626</strain>
    </source>
</reference>
<dbReference type="NCBIfam" id="NF046098">
    <property type="entry name" value="RSP_7527_fam"/>
    <property type="match status" value="1"/>
</dbReference>
<dbReference type="Proteomes" id="UP000244924">
    <property type="component" value="Unassembled WGS sequence"/>
</dbReference>
<dbReference type="RefSeq" id="WP_181366384.1">
    <property type="nucleotide sequence ID" value="NZ_OMOQ01000001.1"/>
</dbReference>
<proteinExistence type="predicted"/>
<dbReference type="InterPro" id="IPR058227">
    <property type="entry name" value="RSP_7527-like"/>
</dbReference>
<evidence type="ECO:0000313" key="1">
    <source>
        <dbReference type="EMBL" id="SPH18066.1"/>
    </source>
</evidence>
<accession>A0A2R8B689</accession>